<dbReference type="EMBL" id="CP032419">
    <property type="protein sequence ID" value="AYC33292.1"/>
    <property type="molecule type" value="Genomic_DNA"/>
</dbReference>
<dbReference type="PANTHER" id="PTHR22916:SF3">
    <property type="entry name" value="UDP-GLCNAC:BETAGAL BETA-1,3-N-ACETYLGLUCOSAMINYLTRANSFERASE-LIKE PROTEIN 1"/>
    <property type="match status" value="1"/>
</dbReference>
<name>A0A385Z709_9PSED</name>
<evidence type="ECO:0000313" key="3">
    <source>
        <dbReference type="EMBL" id="AYC33292.1"/>
    </source>
</evidence>
<dbReference type="OrthoDB" id="8742915at2"/>
<dbReference type="Pfam" id="PF00535">
    <property type="entry name" value="Glycos_transf_2"/>
    <property type="match status" value="1"/>
</dbReference>
<accession>A0A385Z709</accession>
<reference evidence="4" key="1">
    <citation type="submission" date="2018-09" db="EMBL/GenBank/DDBJ databases">
        <authorList>
            <person name="Zhu H."/>
        </authorList>
    </citation>
    <scope>NUCLEOTIDE SEQUENCE [LARGE SCALE GENOMIC DNA]</scope>
    <source>
        <strain evidence="4">K2W31S-8</strain>
    </source>
</reference>
<keyword evidence="1" id="KW-1003">Cell membrane</keyword>
<dbReference type="InterPro" id="IPR029044">
    <property type="entry name" value="Nucleotide-diphossugar_trans"/>
</dbReference>
<dbReference type="KEGG" id="pcav:D3880_13440"/>
<dbReference type="GO" id="GO:0016758">
    <property type="term" value="F:hexosyltransferase activity"/>
    <property type="evidence" value="ECO:0007669"/>
    <property type="project" value="UniProtKB-ARBA"/>
</dbReference>
<dbReference type="Proteomes" id="UP000265560">
    <property type="component" value="Chromosome"/>
</dbReference>
<protein>
    <submittedName>
        <fullName evidence="3">Glycosyltransferase</fullName>
    </submittedName>
</protein>
<proteinExistence type="predicted"/>
<dbReference type="Gene3D" id="3.90.550.10">
    <property type="entry name" value="Spore Coat Polysaccharide Biosynthesis Protein SpsA, Chain A"/>
    <property type="match status" value="1"/>
</dbReference>
<evidence type="ECO:0000256" key="1">
    <source>
        <dbReference type="ARBA" id="ARBA00022519"/>
    </source>
</evidence>
<keyword evidence="4" id="KW-1185">Reference proteome</keyword>
<dbReference type="PANTHER" id="PTHR22916">
    <property type="entry name" value="GLYCOSYLTRANSFERASE"/>
    <property type="match status" value="1"/>
</dbReference>
<dbReference type="SUPFAM" id="SSF53448">
    <property type="entry name" value="Nucleotide-diphospho-sugar transferases"/>
    <property type="match status" value="1"/>
</dbReference>
<gene>
    <name evidence="3" type="ORF">D3880_13440</name>
</gene>
<keyword evidence="1" id="KW-0472">Membrane</keyword>
<evidence type="ECO:0000313" key="4">
    <source>
        <dbReference type="Proteomes" id="UP000265560"/>
    </source>
</evidence>
<feature type="domain" description="Glycosyltransferase 2-like" evidence="2">
    <location>
        <begin position="5"/>
        <end position="169"/>
    </location>
</feature>
<evidence type="ECO:0000259" key="2">
    <source>
        <dbReference type="Pfam" id="PF00535"/>
    </source>
</evidence>
<dbReference type="InterPro" id="IPR001173">
    <property type="entry name" value="Glyco_trans_2-like"/>
</dbReference>
<keyword evidence="3" id="KW-0808">Transferase</keyword>
<organism evidence="3 4">
    <name type="scientific">Pseudomonas cavernae</name>
    <dbReference type="NCBI Taxonomy" id="2320867"/>
    <lineage>
        <taxon>Bacteria</taxon>
        <taxon>Pseudomonadati</taxon>
        <taxon>Pseudomonadota</taxon>
        <taxon>Gammaproteobacteria</taxon>
        <taxon>Pseudomonadales</taxon>
        <taxon>Pseudomonadaceae</taxon>
        <taxon>Pseudomonas</taxon>
    </lineage>
</organism>
<dbReference type="AlphaFoldDB" id="A0A385Z709"/>
<sequence>MSTATVVVSCYNQEQYIRDCLESILSQKTDFSFDILVSDDCSVDRTQSIIKEYADKQPEKFKLILREKNVGVSINYTRAHNSATGDVVFHIDGDDVMLPGKLQKQFDLFRGNSDVNLVFHRARYFSDDGSYEIETGSPSLQEGGLMHFGMSDLALWGPITVHSAYAYRRNSRRTRTISSDFTEWFFALDSLSQNGRAIYIDEVLVKYRCNPSGSTYLSTKIGRVKVYSIYFRDVFHYYRSCPGVRKQLYANCLFTSLAMLRAKCGFSTEAIFFLIRNIYNFRPWLLFDVFKMRKSVAPEQRIR</sequence>
<keyword evidence="1" id="KW-0997">Cell inner membrane</keyword>